<reference evidence="2" key="1">
    <citation type="submission" date="2021-02" db="EMBL/GenBank/DDBJ databases">
        <authorList>
            <person name="Nowell W R."/>
        </authorList>
    </citation>
    <scope>NUCLEOTIDE SEQUENCE</scope>
</reference>
<dbReference type="Proteomes" id="UP000663891">
    <property type="component" value="Unassembled WGS sequence"/>
</dbReference>
<protein>
    <submittedName>
        <fullName evidence="2">Uncharacterized protein</fullName>
    </submittedName>
</protein>
<organism evidence="2 3">
    <name type="scientific">Adineta steineri</name>
    <dbReference type="NCBI Taxonomy" id="433720"/>
    <lineage>
        <taxon>Eukaryota</taxon>
        <taxon>Metazoa</taxon>
        <taxon>Spiralia</taxon>
        <taxon>Gnathifera</taxon>
        <taxon>Rotifera</taxon>
        <taxon>Eurotatoria</taxon>
        <taxon>Bdelloidea</taxon>
        <taxon>Adinetida</taxon>
        <taxon>Adinetidae</taxon>
        <taxon>Adineta</taxon>
    </lineage>
</organism>
<accession>A0A814R318</accession>
<evidence type="ECO:0000313" key="3">
    <source>
        <dbReference type="Proteomes" id="UP000663891"/>
    </source>
</evidence>
<name>A0A814R318_9BILA</name>
<feature type="compositionally biased region" description="Polar residues" evidence="1">
    <location>
        <begin position="105"/>
        <end position="119"/>
    </location>
</feature>
<sequence>MQKRILIALTFKYAKRSFDKKEDEEYWLDENDEQQLDELATEHAELIALPEHLRVGWETLEVNVETDVSSLDESVNTEESSCIKRKQDACITPSVLPQKSHRGKSNSSVACSKSTNNVHNEIPPALS</sequence>
<gene>
    <name evidence="2" type="ORF">VCS650_LOCUS21588</name>
</gene>
<comment type="caution">
    <text evidence="2">The sequence shown here is derived from an EMBL/GenBank/DDBJ whole genome shotgun (WGS) entry which is preliminary data.</text>
</comment>
<dbReference type="EMBL" id="CAJNON010000234">
    <property type="protein sequence ID" value="CAF1128391.1"/>
    <property type="molecule type" value="Genomic_DNA"/>
</dbReference>
<dbReference type="OrthoDB" id="10100040at2759"/>
<feature type="region of interest" description="Disordered" evidence="1">
    <location>
        <begin position="96"/>
        <end position="127"/>
    </location>
</feature>
<evidence type="ECO:0000313" key="2">
    <source>
        <dbReference type="EMBL" id="CAF1128391.1"/>
    </source>
</evidence>
<dbReference type="AlphaFoldDB" id="A0A814R318"/>
<proteinExistence type="predicted"/>
<evidence type="ECO:0000256" key="1">
    <source>
        <dbReference type="SAM" id="MobiDB-lite"/>
    </source>
</evidence>